<dbReference type="InterPro" id="IPR010998">
    <property type="entry name" value="Integrase_recombinase_N"/>
</dbReference>
<dbReference type="KEGG" id="bbe:BBR47_33410"/>
<dbReference type="HOGENOM" id="CLU_2551645_0_0_9"/>
<keyword evidence="1" id="KW-0238">DNA-binding</keyword>
<dbReference type="InterPro" id="IPR011010">
    <property type="entry name" value="DNA_brk_join_enz"/>
</dbReference>
<dbReference type="eggNOG" id="ENOG502ZFHX">
    <property type="taxonomic scope" value="Bacteria"/>
</dbReference>
<dbReference type="STRING" id="358681.BBR47_33410"/>
<proteinExistence type="predicted"/>
<dbReference type="GO" id="GO:0003677">
    <property type="term" value="F:DNA binding"/>
    <property type="evidence" value="ECO:0007669"/>
    <property type="project" value="UniProtKB-KW"/>
</dbReference>
<organism evidence="2 3">
    <name type="scientific">Brevibacillus brevis (strain 47 / JCM 6285 / NBRC 100599)</name>
    <dbReference type="NCBI Taxonomy" id="358681"/>
    <lineage>
        <taxon>Bacteria</taxon>
        <taxon>Bacillati</taxon>
        <taxon>Bacillota</taxon>
        <taxon>Bacilli</taxon>
        <taxon>Bacillales</taxon>
        <taxon>Paenibacillaceae</taxon>
        <taxon>Brevibacillus</taxon>
    </lineage>
</organism>
<evidence type="ECO:0000256" key="1">
    <source>
        <dbReference type="ARBA" id="ARBA00023125"/>
    </source>
</evidence>
<protein>
    <submittedName>
        <fullName evidence="2">Uncharacterized protein</fullName>
    </submittedName>
</protein>
<reference evidence="2 3" key="1">
    <citation type="submission" date="2005-03" db="EMBL/GenBank/DDBJ databases">
        <title>Brevibacillus brevis strain 47, complete genome.</title>
        <authorList>
            <person name="Hosoyama A."/>
            <person name="Yamada R."/>
            <person name="Hongo Y."/>
            <person name="Terui Y."/>
            <person name="Ankai A."/>
            <person name="Masuyama W."/>
            <person name="Sekiguchi M."/>
            <person name="Takeda T."/>
            <person name="Asano K."/>
            <person name="Ohji S."/>
            <person name="Ichikawa N."/>
            <person name="Narita S."/>
            <person name="Aoki N."/>
            <person name="Miura H."/>
            <person name="Matsushita S."/>
            <person name="Sekigawa T."/>
            <person name="Yamagata H."/>
            <person name="Yoshikawa H."/>
            <person name="Udaka S."/>
            <person name="Tanikawa S."/>
            <person name="Fujita N."/>
        </authorList>
    </citation>
    <scope>NUCLEOTIDE SEQUENCE [LARGE SCALE GENOMIC DNA]</scope>
    <source>
        <strain evidence="3">47 / JCM 6285 / NBRC 100599</strain>
    </source>
</reference>
<dbReference type="AlphaFoldDB" id="C0ZEV9"/>
<accession>C0ZEV9</accession>
<dbReference type="SUPFAM" id="SSF56349">
    <property type="entry name" value="DNA breaking-rejoining enzymes"/>
    <property type="match status" value="1"/>
</dbReference>
<keyword evidence="3" id="KW-1185">Reference proteome</keyword>
<gene>
    <name evidence="2" type="ordered locus">BBR47_33410</name>
</gene>
<sequence>MLQDVKPIMYQKFLNQLTDKNYSKRSIEIVHTTMFNAMEKAVTLAKIEKNPCLGVTIKGQSKNDGITFMESSDIPRFLQATL</sequence>
<evidence type="ECO:0000313" key="2">
    <source>
        <dbReference type="EMBL" id="BAH44318.1"/>
    </source>
</evidence>
<evidence type="ECO:0000313" key="3">
    <source>
        <dbReference type="Proteomes" id="UP000001877"/>
    </source>
</evidence>
<dbReference type="Proteomes" id="UP000001877">
    <property type="component" value="Chromosome"/>
</dbReference>
<dbReference type="Gene3D" id="1.10.150.130">
    <property type="match status" value="1"/>
</dbReference>
<name>C0ZEV9_BREBN</name>
<dbReference type="EMBL" id="AP008955">
    <property type="protein sequence ID" value="BAH44318.1"/>
    <property type="molecule type" value="Genomic_DNA"/>
</dbReference>